<name>A0A4P7AGZ1_9MOLU</name>
<accession>A0A4P7AGZ1</accession>
<evidence type="ECO:0000256" key="1">
    <source>
        <dbReference type="SAM" id="Phobius"/>
    </source>
</evidence>
<reference evidence="2 3" key="1">
    <citation type="submission" date="2019-03" db="EMBL/GenBank/DDBJ databases">
        <title>Complete genome sequence of Spiroplasma gladiatoris TG-1 (DSM 22552).</title>
        <authorList>
            <person name="Lin Y.-C."/>
            <person name="Chou L."/>
            <person name="Kuo C.-H."/>
        </authorList>
    </citation>
    <scope>NUCLEOTIDE SEQUENCE [LARGE SCALE GENOMIC DNA]</scope>
    <source>
        <strain evidence="2 3">TG-1</strain>
    </source>
</reference>
<feature type="transmembrane region" description="Helical" evidence="1">
    <location>
        <begin position="129"/>
        <end position="154"/>
    </location>
</feature>
<dbReference type="KEGG" id="sgq:SGLAD_v1c01720"/>
<keyword evidence="1" id="KW-0472">Membrane</keyword>
<feature type="transmembrane region" description="Helical" evidence="1">
    <location>
        <begin position="89"/>
        <end position="109"/>
    </location>
</feature>
<gene>
    <name evidence="2" type="ORF">SGLAD_v1c01720</name>
</gene>
<keyword evidence="1" id="KW-0812">Transmembrane</keyword>
<dbReference type="Proteomes" id="UP000294309">
    <property type="component" value="Chromosome"/>
</dbReference>
<evidence type="ECO:0000313" key="3">
    <source>
        <dbReference type="Proteomes" id="UP000294309"/>
    </source>
</evidence>
<dbReference type="EMBL" id="CP038013">
    <property type="protein sequence ID" value="QBQ07371.1"/>
    <property type="molecule type" value="Genomic_DNA"/>
</dbReference>
<keyword evidence="1" id="KW-1133">Transmembrane helix</keyword>
<feature type="transmembrane region" description="Helical" evidence="1">
    <location>
        <begin position="15"/>
        <end position="33"/>
    </location>
</feature>
<evidence type="ECO:0000313" key="2">
    <source>
        <dbReference type="EMBL" id="QBQ07371.1"/>
    </source>
</evidence>
<dbReference type="RefSeq" id="WP_134297171.1">
    <property type="nucleotide sequence ID" value="NZ_CP038013.1"/>
</dbReference>
<sequence length="229" mass="27932">MSLKVKKNIAKKRRYYIFIFILLIFKLSIHGIFSFEIISQLLVDILFKSNLIILLIRFLIFLGIAFIFKKIINQDYSNSRKKILKKSNYFIVFSIMLIEYIFNLQKVFFKNKTSFSLIWYEEFFMFIKWNLSLFFILVLLFISYLISYDLNFFVYSIEEVFKKIFKKIFKFLKWVKLINSLLINYLNKIILNLILKFRLLFNFILSNFIKTKQITFLKTIYGDNFSKNF</sequence>
<organism evidence="2 3">
    <name type="scientific">Spiroplasma gladiatoris</name>
    <dbReference type="NCBI Taxonomy" id="2143"/>
    <lineage>
        <taxon>Bacteria</taxon>
        <taxon>Bacillati</taxon>
        <taxon>Mycoplasmatota</taxon>
        <taxon>Mollicutes</taxon>
        <taxon>Entomoplasmatales</taxon>
        <taxon>Spiroplasmataceae</taxon>
        <taxon>Spiroplasma</taxon>
    </lineage>
</organism>
<feature type="transmembrane region" description="Helical" evidence="1">
    <location>
        <begin position="45"/>
        <end position="68"/>
    </location>
</feature>
<protein>
    <submittedName>
        <fullName evidence="2">Uncharacterized protein</fullName>
    </submittedName>
</protein>
<proteinExistence type="predicted"/>
<keyword evidence="3" id="KW-1185">Reference proteome</keyword>
<dbReference type="AlphaFoldDB" id="A0A4P7AGZ1"/>
<feature type="transmembrane region" description="Helical" evidence="1">
    <location>
        <begin position="174"/>
        <end position="195"/>
    </location>
</feature>